<dbReference type="VEuPathDB" id="FungiDB:Z520_12236"/>
<proteinExistence type="inferred from homology"/>
<dbReference type="AlphaFoldDB" id="A0A0D2JFZ7"/>
<dbReference type="PANTHER" id="PTHR42760">
    <property type="entry name" value="SHORT-CHAIN DEHYDROGENASES/REDUCTASES FAMILY MEMBER"/>
    <property type="match status" value="1"/>
</dbReference>
<name>A0A0D2JFZ7_9EURO</name>
<dbReference type="FunFam" id="3.40.50.720:FF:000084">
    <property type="entry name" value="Short-chain dehydrogenase reductase"/>
    <property type="match status" value="1"/>
</dbReference>
<gene>
    <name evidence="3" type="ORF">Z520_12236</name>
</gene>
<dbReference type="PANTHER" id="PTHR42760:SF121">
    <property type="entry name" value="3-OXOACYL-(ACYL-CARRIER-PROTEIN) REDUCTASE"/>
    <property type="match status" value="1"/>
</dbReference>
<comment type="similarity">
    <text evidence="1">Belongs to the short-chain dehydrogenases/reductases (SDR) family.</text>
</comment>
<dbReference type="InterPro" id="IPR036291">
    <property type="entry name" value="NAD(P)-bd_dom_sf"/>
</dbReference>
<dbReference type="InterPro" id="IPR002347">
    <property type="entry name" value="SDR_fam"/>
</dbReference>
<dbReference type="RefSeq" id="XP_016626205.1">
    <property type="nucleotide sequence ID" value="XM_016782723.1"/>
</dbReference>
<dbReference type="GeneID" id="27717982"/>
<dbReference type="GO" id="GO:0048038">
    <property type="term" value="F:quinone binding"/>
    <property type="evidence" value="ECO:0007669"/>
    <property type="project" value="TreeGrafter"/>
</dbReference>
<dbReference type="Pfam" id="PF13561">
    <property type="entry name" value="adh_short_C2"/>
    <property type="match status" value="1"/>
</dbReference>
<keyword evidence="4" id="KW-1185">Reference proteome</keyword>
<dbReference type="Proteomes" id="UP000053411">
    <property type="component" value="Unassembled WGS sequence"/>
</dbReference>
<dbReference type="PRINTS" id="PR00080">
    <property type="entry name" value="SDRFAMILY"/>
</dbReference>
<organism evidence="3 4">
    <name type="scientific">Fonsecaea multimorphosa CBS 102226</name>
    <dbReference type="NCBI Taxonomy" id="1442371"/>
    <lineage>
        <taxon>Eukaryota</taxon>
        <taxon>Fungi</taxon>
        <taxon>Dikarya</taxon>
        <taxon>Ascomycota</taxon>
        <taxon>Pezizomycotina</taxon>
        <taxon>Eurotiomycetes</taxon>
        <taxon>Chaetothyriomycetidae</taxon>
        <taxon>Chaetothyriales</taxon>
        <taxon>Herpotrichiellaceae</taxon>
        <taxon>Fonsecaea</taxon>
    </lineage>
</organism>
<evidence type="ECO:0000313" key="3">
    <source>
        <dbReference type="EMBL" id="KIX92082.1"/>
    </source>
</evidence>
<reference evidence="3 4" key="1">
    <citation type="submission" date="2015-01" db="EMBL/GenBank/DDBJ databases">
        <title>The Genome Sequence of Fonsecaea multimorphosa CBS 102226.</title>
        <authorList>
            <consortium name="The Broad Institute Genomics Platform"/>
            <person name="Cuomo C."/>
            <person name="de Hoog S."/>
            <person name="Gorbushina A."/>
            <person name="Stielow B."/>
            <person name="Teixiera M."/>
            <person name="Abouelleil A."/>
            <person name="Chapman S.B."/>
            <person name="Priest M."/>
            <person name="Young S.K."/>
            <person name="Wortman J."/>
            <person name="Nusbaum C."/>
            <person name="Birren B."/>
        </authorList>
    </citation>
    <scope>NUCLEOTIDE SEQUENCE [LARGE SCALE GENOMIC DNA]</scope>
    <source>
        <strain evidence="3 4">CBS 102226</strain>
    </source>
</reference>
<dbReference type="SUPFAM" id="SSF51735">
    <property type="entry name" value="NAD(P)-binding Rossmann-fold domains"/>
    <property type="match status" value="1"/>
</dbReference>
<dbReference type="STRING" id="1442371.A0A0D2JFZ7"/>
<dbReference type="OrthoDB" id="498125at2759"/>
<accession>A0A0D2JFZ7</accession>
<dbReference type="GO" id="GO:0006633">
    <property type="term" value="P:fatty acid biosynthetic process"/>
    <property type="evidence" value="ECO:0007669"/>
    <property type="project" value="TreeGrafter"/>
</dbReference>
<keyword evidence="2" id="KW-0521">NADP</keyword>
<evidence type="ECO:0008006" key="5">
    <source>
        <dbReference type="Google" id="ProtNLM"/>
    </source>
</evidence>
<dbReference type="PROSITE" id="PS00061">
    <property type="entry name" value="ADH_SHORT"/>
    <property type="match status" value="1"/>
</dbReference>
<dbReference type="EMBL" id="KN848111">
    <property type="protein sequence ID" value="KIX92082.1"/>
    <property type="molecule type" value="Genomic_DNA"/>
</dbReference>
<dbReference type="GO" id="GO:0016616">
    <property type="term" value="F:oxidoreductase activity, acting on the CH-OH group of donors, NAD or NADP as acceptor"/>
    <property type="evidence" value="ECO:0007669"/>
    <property type="project" value="TreeGrafter"/>
</dbReference>
<dbReference type="InterPro" id="IPR020904">
    <property type="entry name" value="Sc_DH/Rdtase_CS"/>
</dbReference>
<sequence>MATSTPRSQKTAIVTGAAQGMGRAIALRLSRDGFDVCINDIPGKKDALEEVARSIRENGRCHVATADVSSRTAVEKVVQESVAALGPLNVFVANAGIGQVKPVLDLTEDDVRRTFEINTFGVFNCYTSAAKQFIAQGTPGKIIGASSIQAYKVLPLLAHYCASKHAVRGLTQAFALELAPHKITVNAYAPGIVGTGMLDQIEIEIKKIKGIAGAEVRKAWTDQVPLGRLATPEDQANIVSFLAGPDSDYLTGQNIICDGGIVMN</sequence>
<dbReference type="PRINTS" id="PR00081">
    <property type="entry name" value="GDHRDH"/>
</dbReference>
<protein>
    <recommendedName>
        <fullName evidence="5">Diacetyl reductase [(S)-acetoin forming]</fullName>
    </recommendedName>
</protein>
<evidence type="ECO:0000256" key="1">
    <source>
        <dbReference type="ARBA" id="ARBA00006484"/>
    </source>
</evidence>
<dbReference type="Gene3D" id="3.40.50.720">
    <property type="entry name" value="NAD(P)-binding Rossmann-like Domain"/>
    <property type="match status" value="1"/>
</dbReference>
<evidence type="ECO:0000313" key="4">
    <source>
        <dbReference type="Proteomes" id="UP000053411"/>
    </source>
</evidence>
<evidence type="ECO:0000256" key="2">
    <source>
        <dbReference type="ARBA" id="ARBA00022857"/>
    </source>
</evidence>